<organism evidence="1 2">
    <name type="scientific">Trichinella nativa</name>
    <dbReference type="NCBI Taxonomy" id="6335"/>
    <lineage>
        <taxon>Eukaryota</taxon>
        <taxon>Metazoa</taxon>
        <taxon>Ecdysozoa</taxon>
        <taxon>Nematoda</taxon>
        <taxon>Enoplea</taxon>
        <taxon>Dorylaimia</taxon>
        <taxon>Trichinellida</taxon>
        <taxon>Trichinellidae</taxon>
        <taxon>Trichinella</taxon>
    </lineage>
</organism>
<sequence>MRLTLTLLVGTNSMHARLNWPRAGYCRLCRLAKNAPLLLLLFVTAMTVLQFDDHGRMPSIRLKAPCSEV</sequence>
<feature type="non-terminal residue" evidence="1">
    <location>
        <position position="69"/>
    </location>
</feature>
<evidence type="ECO:0000313" key="1">
    <source>
        <dbReference type="EMBL" id="OUC42546.1"/>
    </source>
</evidence>
<protein>
    <submittedName>
        <fullName evidence="1">Uncharacterized protein</fullName>
    </submittedName>
</protein>
<evidence type="ECO:0000313" key="2">
    <source>
        <dbReference type="Proteomes" id="UP000243006"/>
    </source>
</evidence>
<accession>A0A1Y3EFD7</accession>
<proteinExistence type="predicted"/>
<dbReference type="AlphaFoldDB" id="A0A1Y3EFD7"/>
<reference evidence="1 2" key="1">
    <citation type="submission" date="2015-04" db="EMBL/GenBank/DDBJ databases">
        <title>Draft genome of the roundworm Trichinella nativa.</title>
        <authorList>
            <person name="Mitreva M."/>
        </authorList>
    </citation>
    <scope>NUCLEOTIDE SEQUENCE [LARGE SCALE GENOMIC DNA]</scope>
    <source>
        <strain evidence="1 2">ISS45</strain>
    </source>
</reference>
<dbReference type="EMBL" id="LVZM01017384">
    <property type="protein sequence ID" value="OUC42546.1"/>
    <property type="molecule type" value="Genomic_DNA"/>
</dbReference>
<name>A0A1Y3EFD7_9BILA</name>
<dbReference type="Proteomes" id="UP000243006">
    <property type="component" value="Unassembled WGS sequence"/>
</dbReference>
<gene>
    <name evidence="1" type="ORF">D917_02844</name>
</gene>
<comment type="caution">
    <text evidence="1">The sequence shown here is derived from an EMBL/GenBank/DDBJ whole genome shotgun (WGS) entry which is preliminary data.</text>
</comment>